<dbReference type="EMBL" id="QXHD01000004">
    <property type="protein sequence ID" value="NEZ57284.1"/>
    <property type="molecule type" value="Genomic_DNA"/>
</dbReference>
<dbReference type="PROSITE" id="PS50851">
    <property type="entry name" value="CHEW"/>
    <property type="match status" value="1"/>
</dbReference>
<evidence type="ECO:0000256" key="4">
    <source>
        <dbReference type="ARBA" id="ARBA00022679"/>
    </source>
</evidence>
<dbReference type="CDD" id="cd00088">
    <property type="entry name" value="HPT"/>
    <property type="match status" value="1"/>
</dbReference>
<accession>A0A6M0RLZ9</accession>
<dbReference type="InterPro" id="IPR005467">
    <property type="entry name" value="His_kinase_dom"/>
</dbReference>
<dbReference type="Pfam" id="PF02518">
    <property type="entry name" value="HATPase_c"/>
    <property type="match status" value="1"/>
</dbReference>
<evidence type="ECO:0000259" key="14">
    <source>
        <dbReference type="PROSITE" id="PS50894"/>
    </source>
</evidence>
<dbReference type="SUPFAM" id="SSF47226">
    <property type="entry name" value="Histidine-containing phosphotransfer domain, HPT domain"/>
    <property type="match status" value="2"/>
</dbReference>
<dbReference type="SMART" id="SM01231">
    <property type="entry name" value="H-kinase_dim"/>
    <property type="match status" value="1"/>
</dbReference>
<feature type="domain" description="HPt" evidence="14">
    <location>
        <begin position="2"/>
        <end position="108"/>
    </location>
</feature>
<feature type="domain" description="Histidine kinase" evidence="11">
    <location>
        <begin position="513"/>
        <end position="754"/>
    </location>
</feature>
<reference evidence="15 16" key="1">
    <citation type="journal article" date="2020" name="Microb. Ecol.">
        <title>Ecogenomics of the Marine Benthic Filamentous Cyanobacterium Adonisia.</title>
        <authorList>
            <person name="Walter J.M."/>
            <person name="Coutinho F.H."/>
            <person name="Leomil L."/>
            <person name="Hargreaves P.I."/>
            <person name="Campeao M.E."/>
            <person name="Vieira V.V."/>
            <person name="Silva B.S."/>
            <person name="Fistarol G.O."/>
            <person name="Salomon P.S."/>
            <person name="Sawabe T."/>
            <person name="Mino S."/>
            <person name="Hosokawa M."/>
            <person name="Miyashita H."/>
            <person name="Maruyama F."/>
            <person name="van Verk M.C."/>
            <person name="Dutilh B.E."/>
            <person name="Thompson C.C."/>
            <person name="Thompson F.L."/>
        </authorList>
    </citation>
    <scope>NUCLEOTIDE SEQUENCE [LARGE SCALE GENOMIC DNA]</scope>
    <source>
        <strain evidence="15 16">CCMR0081</strain>
    </source>
</reference>
<evidence type="ECO:0000256" key="7">
    <source>
        <dbReference type="PROSITE-ProRule" id="PRU00110"/>
    </source>
</evidence>
<dbReference type="Pfam" id="PF01584">
    <property type="entry name" value="CheW"/>
    <property type="match status" value="1"/>
</dbReference>
<dbReference type="PANTHER" id="PTHR43395">
    <property type="entry name" value="SENSOR HISTIDINE KINASE CHEA"/>
    <property type="match status" value="1"/>
</dbReference>
<dbReference type="SMART" id="SM00448">
    <property type="entry name" value="REC"/>
    <property type="match status" value="1"/>
</dbReference>
<sequence>MAVDKELEIKLQFLDEADEYLQTLDGALLDLAQKGVLRNDIDAALRSSHSIKGGAAMMGYVLLSDFAHRLEDSLKVLKLQRDGLVIDDDLERLLLSAVDILRRIIECDRNQKPPDETWLNGTAMPIFEQLYEILGEADPEDENILLSSDENQDIIPVLFSTEVEGCLNRLEAAISSQTPRLREEVDILAQELGGLGEMLQLSAFCELCMSVGQAIKMASDDQVMEVAQAALTAWRQSQTCILDGQVEQLPVALSGLSFEVPVVTATSDIFSDVDLNVSDPLAMDDPMLNDGQGVEDDWATILAQAENAPVDQDIFAQAATDNSQPTEFLFTEEIQPTVPIQPEAADPAVESELSGDAVQPVRPFVESGSPSVEKESAASQAASQTASQAAEFRFSSKSGNESKVAPDAQQDTTVRVSVRQLNELNDYFGDLTIERHRLDSEVKRLRTLVKLLHERLRSLEESEEDLRDVYDKTASNNPPMLPAAGNNGSVALVLNQGGGNGVTTPGFDALEMDRYDERHLPFRDMMETAVRLREVADDIEISVDTAEQSSRNLQRTTRQLQRNLNQLRMRPLSDITNRFPRALRELSLEFSKPVELKVEGDKTLVDRNILESLNDPLMHILRNAFDHGIEAPAERLAVGKPEQGTITISALQRSSRTVITIQDDGRGIPLEKIRARAKDMGLDESLLATASETDLLSLIFEPGFSTASQVTTLSGRGVGMDVVRNNLEEIRGDISVATKAGQGSTFTISVPYTLSVTRVLLAESNRLPMAIPTDNLQEITEVADDEIYDDAGREMFTRNGEPIRLIRMAKWLAFNCARHIESLEMSANVTVPTVLVFRYNDQLFGLQIDRSWGDQEAALRRVEGNVPMPTGFNNCTILGDGQVVPLLNAPEFLRWVLSCEGSNIKEASVLYGNPLLSGKLSDLQPDVAASVSKQPTIMVVDDSVNVRRLLALTLEKQGYRVTQAKDGLDALEKLNAGLDINAIVCDIEMPRLDGYGFLAKLRSHKRCSHIPITMLTSRTGDKHRQLAMKLGANAYFSKPYREQLLLDTLANAVFNAPLN</sequence>
<keyword evidence="3 8" id="KW-0597">Phosphoprotein</keyword>
<dbReference type="InterPro" id="IPR008207">
    <property type="entry name" value="Sig_transdc_His_kin_Hpt_dom"/>
</dbReference>
<dbReference type="RefSeq" id="WP_163699337.1">
    <property type="nucleotide sequence ID" value="NZ_QXHD01000004.1"/>
</dbReference>
<keyword evidence="5 15" id="KW-0418">Kinase</keyword>
<dbReference type="Gene3D" id="3.30.565.10">
    <property type="entry name" value="Histidine kinase-like ATPase, C-terminal domain"/>
    <property type="match status" value="1"/>
</dbReference>
<dbReference type="InterPro" id="IPR011006">
    <property type="entry name" value="CheY-like_superfamily"/>
</dbReference>
<dbReference type="SMART" id="SM00387">
    <property type="entry name" value="HATPase_c"/>
    <property type="match status" value="1"/>
</dbReference>
<dbReference type="FunFam" id="3.30.565.10:FF:000016">
    <property type="entry name" value="Chemotaxis protein CheA, putative"/>
    <property type="match status" value="1"/>
</dbReference>
<dbReference type="SMART" id="SM00260">
    <property type="entry name" value="CheW"/>
    <property type="match status" value="1"/>
</dbReference>
<dbReference type="PROSITE" id="PS50110">
    <property type="entry name" value="RESPONSE_REGULATORY"/>
    <property type="match status" value="1"/>
</dbReference>
<dbReference type="Gene3D" id="1.20.120.160">
    <property type="entry name" value="HPT domain"/>
    <property type="match status" value="1"/>
</dbReference>
<dbReference type="GO" id="GO:0000155">
    <property type="term" value="F:phosphorelay sensor kinase activity"/>
    <property type="evidence" value="ECO:0007669"/>
    <property type="project" value="InterPro"/>
</dbReference>
<evidence type="ECO:0000259" key="13">
    <source>
        <dbReference type="PROSITE" id="PS50851"/>
    </source>
</evidence>
<dbReference type="PROSITE" id="PS50894">
    <property type="entry name" value="HPT"/>
    <property type="match status" value="1"/>
</dbReference>
<feature type="domain" description="CheW-like" evidence="13">
    <location>
        <begin position="753"/>
        <end position="898"/>
    </location>
</feature>
<evidence type="ECO:0000256" key="1">
    <source>
        <dbReference type="ARBA" id="ARBA00000085"/>
    </source>
</evidence>
<dbReference type="GO" id="GO:0006935">
    <property type="term" value="P:chemotaxis"/>
    <property type="evidence" value="ECO:0007669"/>
    <property type="project" value="InterPro"/>
</dbReference>
<dbReference type="InterPro" id="IPR051315">
    <property type="entry name" value="Bact_Chemotaxis_CheA"/>
</dbReference>
<dbReference type="PROSITE" id="PS50109">
    <property type="entry name" value="HIS_KIN"/>
    <property type="match status" value="1"/>
</dbReference>
<protein>
    <recommendedName>
        <fullName evidence="2">histidine kinase</fullName>
        <ecNumber evidence="2">2.7.13.3</ecNumber>
    </recommendedName>
</protein>
<dbReference type="Pfam" id="PF01627">
    <property type="entry name" value="Hpt"/>
    <property type="match status" value="1"/>
</dbReference>
<comment type="catalytic activity">
    <reaction evidence="1">
        <text>ATP + protein L-histidine = ADP + protein N-phospho-L-histidine.</text>
        <dbReference type="EC" id="2.7.13.3"/>
    </reaction>
</comment>
<evidence type="ECO:0000313" key="16">
    <source>
        <dbReference type="Proteomes" id="UP000481033"/>
    </source>
</evidence>
<feature type="coiled-coil region" evidence="9">
    <location>
        <begin position="442"/>
        <end position="469"/>
    </location>
</feature>
<evidence type="ECO:0000256" key="6">
    <source>
        <dbReference type="ARBA" id="ARBA00023012"/>
    </source>
</evidence>
<dbReference type="Gene3D" id="2.30.30.40">
    <property type="entry name" value="SH3 Domains"/>
    <property type="match status" value="1"/>
</dbReference>
<dbReference type="EC" id="2.7.13.3" evidence="2"/>
<dbReference type="AlphaFoldDB" id="A0A6M0RLZ9"/>
<evidence type="ECO:0000259" key="12">
    <source>
        <dbReference type="PROSITE" id="PS50110"/>
    </source>
</evidence>
<dbReference type="PANTHER" id="PTHR43395:SF1">
    <property type="entry name" value="CHEMOTAXIS PROTEIN CHEA"/>
    <property type="match status" value="1"/>
</dbReference>
<dbReference type="SUPFAM" id="SSF50341">
    <property type="entry name" value="CheW-like"/>
    <property type="match status" value="1"/>
</dbReference>
<dbReference type="CDD" id="cd16916">
    <property type="entry name" value="HATPase_CheA-like"/>
    <property type="match status" value="1"/>
</dbReference>
<organism evidence="15 16">
    <name type="scientific">Adonisia turfae CCMR0081</name>
    <dbReference type="NCBI Taxonomy" id="2292702"/>
    <lineage>
        <taxon>Bacteria</taxon>
        <taxon>Bacillati</taxon>
        <taxon>Cyanobacteriota</taxon>
        <taxon>Adonisia</taxon>
        <taxon>Adonisia turfae</taxon>
    </lineage>
</organism>
<keyword evidence="6" id="KW-0902">Two-component regulatory system</keyword>
<dbReference type="InterPro" id="IPR001789">
    <property type="entry name" value="Sig_transdc_resp-reg_receiver"/>
</dbReference>
<evidence type="ECO:0000256" key="8">
    <source>
        <dbReference type="PROSITE-ProRule" id="PRU00169"/>
    </source>
</evidence>
<feature type="coiled-coil region" evidence="9">
    <location>
        <begin position="543"/>
        <end position="570"/>
    </location>
</feature>
<gene>
    <name evidence="15" type="ORF">DXZ20_16720</name>
</gene>
<dbReference type="InterPro" id="IPR003594">
    <property type="entry name" value="HATPase_dom"/>
</dbReference>
<keyword evidence="9" id="KW-0175">Coiled coil</keyword>
<dbReference type="SUPFAM" id="SSF55874">
    <property type="entry name" value="ATPase domain of HSP90 chaperone/DNA topoisomerase II/histidine kinase"/>
    <property type="match status" value="1"/>
</dbReference>
<dbReference type="Pfam" id="PF00072">
    <property type="entry name" value="Response_reg"/>
    <property type="match status" value="1"/>
</dbReference>
<dbReference type="InterPro" id="IPR036641">
    <property type="entry name" value="HPT_dom_sf"/>
</dbReference>
<keyword evidence="4" id="KW-0808">Transferase</keyword>
<feature type="modified residue" description="Phosphohistidine" evidence="7">
    <location>
        <position position="49"/>
    </location>
</feature>
<evidence type="ECO:0000256" key="3">
    <source>
        <dbReference type="ARBA" id="ARBA00022553"/>
    </source>
</evidence>
<dbReference type="SMART" id="SM00073">
    <property type="entry name" value="HPT"/>
    <property type="match status" value="1"/>
</dbReference>
<proteinExistence type="predicted"/>
<feature type="domain" description="Response regulatory" evidence="12">
    <location>
        <begin position="936"/>
        <end position="1053"/>
    </location>
</feature>
<name>A0A6M0RLZ9_9CYAN</name>
<comment type="caution">
    <text evidence="15">The sequence shown here is derived from an EMBL/GenBank/DDBJ whole genome shotgun (WGS) entry which is preliminary data.</text>
</comment>
<evidence type="ECO:0000313" key="15">
    <source>
        <dbReference type="EMBL" id="NEZ57284.1"/>
    </source>
</evidence>
<dbReference type="InterPro" id="IPR036890">
    <property type="entry name" value="HATPase_C_sf"/>
</dbReference>
<dbReference type="SUPFAM" id="SSF52172">
    <property type="entry name" value="CheY-like"/>
    <property type="match status" value="1"/>
</dbReference>
<dbReference type="InterPro" id="IPR002545">
    <property type="entry name" value="CheW-lke_dom"/>
</dbReference>
<feature type="region of interest" description="Disordered" evidence="10">
    <location>
        <begin position="345"/>
        <end position="411"/>
    </location>
</feature>
<keyword evidence="16" id="KW-1185">Reference proteome</keyword>
<evidence type="ECO:0000259" key="11">
    <source>
        <dbReference type="PROSITE" id="PS50109"/>
    </source>
</evidence>
<dbReference type="Gene3D" id="3.40.50.2300">
    <property type="match status" value="1"/>
</dbReference>
<evidence type="ECO:0000256" key="10">
    <source>
        <dbReference type="SAM" id="MobiDB-lite"/>
    </source>
</evidence>
<feature type="modified residue" description="4-aspartylphosphate" evidence="8">
    <location>
        <position position="986"/>
    </location>
</feature>
<dbReference type="InterPro" id="IPR004358">
    <property type="entry name" value="Sig_transdc_His_kin-like_C"/>
</dbReference>
<dbReference type="GO" id="GO:0005737">
    <property type="term" value="C:cytoplasm"/>
    <property type="evidence" value="ECO:0007669"/>
    <property type="project" value="InterPro"/>
</dbReference>
<evidence type="ECO:0000256" key="2">
    <source>
        <dbReference type="ARBA" id="ARBA00012438"/>
    </source>
</evidence>
<feature type="compositionally biased region" description="Low complexity" evidence="10">
    <location>
        <begin position="377"/>
        <end position="390"/>
    </location>
</feature>
<dbReference type="InterPro" id="IPR036061">
    <property type="entry name" value="CheW-like_dom_sf"/>
</dbReference>
<dbReference type="PRINTS" id="PR00344">
    <property type="entry name" value="BCTRLSENSOR"/>
</dbReference>
<dbReference type="Proteomes" id="UP000481033">
    <property type="component" value="Unassembled WGS sequence"/>
</dbReference>
<dbReference type="InterPro" id="IPR004105">
    <property type="entry name" value="CheA-like_dim"/>
</dbReference>
<evidence type="ECO:0000256" key="9">
    <source>
        <dbReference type="SAM" id="Coils"/>
    </source>
</evidence>
<evidence type="ECO:0000256" key="5">
    <source>
        <dbReference type="ARBA" id="ARBA00022777"/>
    </source>
</evidence>